<dbReference type="InterPro" id="IPR002110">
    <property type="entry name" value="Ankyrin_rpt"/>
</dbReference>
<keyword evidence="9" id="KW-0406">Ion transport</keyword>
<evidence type="ECO:0000256" key="7">
    <source>
        <dbReference type="ARBA" id="ARBA00022837"/>
    </source>
</evidence>
<keyword evidence="2" id="KW-0813">Transport</keyword>
<keyword evidence="12" id="KW-0040">ANK repeat</keyword>
<dbReference type="AlphaFoldDB" id="A0A1V9YQ92"/>
<evidence type="ECO:0000259" key="14">
    <source>
        <dbReference type="Pfam" id="PF00520"/>
    </source>
</evidence>
<feature type="transmembrane region" description="Helical" evidence="13">
    <location>
        <begin position="811"/>
        <end position="829"/>
    </location>
</feature>
<keyword evidence="4" id="KW-0109">Calcium transport</keyword>
<organism evidence="15 16">
    <name type="scientific">Achlya hypogyna</name>
    <name type="common">Oomycete</name>
    <name type="synonym">Protoachlya hypogyna</name>
    <dbReference type="NCBI Taxonomy" id="1202772"/>
    <lineage>
        <taxon>Eukaryota</taxon>
        <taxon>Sar</taxon>
        <taxon>Stramenopiles</taxon>
        <taxon>Oomycota</taxon>
        <taxon>Saprolegniomycetes</taxon>
        <taxon>Saprolegniales</taxon>
        <taxon>Achlyaceae</taxon>
        <taxon>Achlya</taxon>
    </lineage>
</organism>
<keyword evidence="11" id="KW-0407">Ion channel</keyword>
<evidence type="ECO:0000256" key="1">
    <source>
        <dbReference type="ARBA" id="ARBA00004651"/>
    </source>
</evidence>
<evidence type="ECO:0000256" key="11">
    <source>
        <dbReference type="ARBA" id="ARBA00023303"/>
    </source>
</evidence>
<keyword evidence="8 13" id="KW-1133">Transmembrane helix</keyword>
<dbReference type="PANTHER" id="PTHR10582">
    <property type="entry name" value="TRANSIENT RECEPTOR POTENTIAL ION CHANNEL PROTEIN"/>
    <property type="match status" value="1"/>
</dbReference>
<evidence type="ECO:0000256" key="13">
    <source>
        <dbReference type="SAM" id="Phobius"/>
    </source>
</evidence>
<keyword evidence="5 13" id="KW-0812">Transmembrane</keyword>
<evidence type="ECO:0000313" key="16">
    <source>
        <dbReference type="Proteomes" id="UP000243579"/>
    </source>
</evidence>
<feature type="transmembrane region" description="Helical" evidence="13">
    <location>
        <begin position="716"/>
        <end position="733"/>
    </location>
</feature>
<dbReference type="STRING" id="1202772.A0A1V9YQ92"/>
<feature type="repeat" description="ANK" evidence="12">
    <location>
        <begin position="240"/>
        <end position="262"/>
    </location>
</feature>
<evidence type="ECO:0000256" key="6">
    <source>
        <dbReference type="ARBA" id="ARBA00022737"/>
    </source>
</evidence>
<dbReference type="Gene3D" id="1.25.40.20">
    <property type="entry name" value="Ankyrin repeat-containing domain"/>
    <property type="match status" value="2"/>
</dbReference>
<accession>A0A1V9YQ92</accession>
<dbReference type="PROSITE" id="PS50297">
    <property type="entry name" value="ANK_REP_REGION"/>
    <property type="match status" value="5"/>
</dbReference>
<dbReference type="GO" id="GO:0005886">
    <property type="term" value="C:plasma membrane"/>
    <property type="evidence" value="ECO:0007669"/>
    <property type="project" value="UniProtKB-SubCell"/>
</dbReference>
<dbReference type="PRINTS" id="PR01415">
    <property type="entry name" value="ANKYRIN"/>
</dbReference>
<reference evidence="15 16" key="1">
    <citation type="journal article" date="2014" name="Genome Biol. Evol.">
        <title>The secreted proteins of Achlya hypogyna and Thraustotheca clavata identify the ancestral oomycete secretome and reveal gene acquisitions by horizontal gene transfer.</title>
        <authorList>
            <person name="Misner I."/>
            <person name="Blouin N."/>
            <person name="Leonard G."/>
            <person name="Richards T.A."/>
            <person name="Lane C.E."/>
        </authorList>
    </citation>
    <scope>NUCLEOTIDE SEQUENCE [LARGE SCALE GENOMIC DNA]</scope>
    <source>
        <strain evidence="15 16">ATCC 48635</strain>
    </source>
</reference>
<evidence type="ECO:0000256" key="9">
    <source>
        <dbReference type="ARBA" id="ARBA00023065"/>
    </source>
</evidence>
<dbReference type="EMBL" id="JNBR01001420">
    <property type="protein sequence ID" value="OQR87919.1"/>
    <property type="molecule type" value="Genomic_DNA"/>
</dbReference>
<dbReference type="InterPro" id="IPR036770">
    <property type="entry name" value="Ankyrin_rpt-contain_sf"/>
</dbReference>
<comment type="caution">
    <text evidence="15">The sequence shown here is derived from an EMBL/GenBank/DDBJ whole genome shotgun (WGS) entry which is preliminary data.</text>
</comment>
<evidence type="ECO:0000256" key="8">
    <source>
        <dbReference type="ARBA" id="ARBA00022989"/>
    </source>
</evidence>
<evidence type="ECO:0000313" key="15">
    <source>
        <dbReference type="EMBL" id="OQR87919.1"/>
    </source>
</evidence>
<dbReference type="PANTHER" id="PTHR10582:SF2">
    <property type="entry name" value="INACTIVE"/>
    <property type="match status" value="1"/>
</dbReference>
<feature type="repeat" description="ANK" evidence="12">
    <location>
        <begin position="307"/>
        <end position="339"/>
    </location>
</feature>
<keyword evidence="6" id="KW-0677">Repeat</keyword>
<keyword evidence="10 13" id="KW-0472">Membrane</keyword>
<protein>
    <submittedName>
        <fullName evidence="15">Ankyrin repeat domain-containing protein 50-like</fullName>
    </submittedName>
</protein>
<keyword evidence="16" id="KW-1185">Reference proteome</keyword>
<dbReference type="PROSITE" id="PS50088">
    <property type="entry name" value="ANK_REPEAT"/>
    <property type="match status" value="5"/>
</dbReference>
<feature type="domain" description="Ion transport" evidence="14">
    <location>
        <begin position="727"/>
        <end position="901"/>
    </location>
</feature>
<evidence type="ECO:0000256" key="5">
    <source>
        <dbReference type="ARBA" id="ARBA00022692"/>
    </source>
</evidence>
<feature type="repeat" description="ANK" evidence="12">
    <location>
        <begin position="207"/>
        <end position="239"/>
    </location>
</feature>
<feature type="transmembrane region" description="Helical" evidence="13">
    <location>
        <begin position="740"/>
        <end position="759"/>
    </location>
</feature>
<dbReference type="InterPro" id="IPR005821">
    <property type="entry name" value="Ion_trans_dom"/>
</dbReference>
<dbReference type="Proteomes" id="UP000243579">
    <property type="component" value="Unassembled WGS sequence"/>
</dbReference>
<keyword evidence="7" id="KW-0106">Calcium</keyword>
<evidence type="ECO:0000256" key="2">
    <source>
        <dbReference type="ARBA" id="ARBA00022448"/>
    </source>
</evidence>
<name>A0A1V9YQ92_ACHHY</name>
<gene>
    <name evidence="15" type="ORF">ACHHYP_07904</name>
</gene>
<evidence type="ECO:0000256" key="3">
    <source>
        <dbReference type="ARBA" id="ARBA00022475"/>
    </source>
</evidence>
<dbReference type="Pfam" id="PF00023">
    <property type="entry name" value="Ank"/>
    <property type="match status" value="1"/>
</dbReference>
<evidence type="ECO:0000256" key="4">
    <source>
        <dbReference type="ARBA" id="ARBA00022568"/>
    </source>
</evidence>
<evidence type="ECO:0000256" key="10">
    <source>
        <dbReference type="ARBA" id="ARBA00023136"/>
    </source>
</evidence>
<comment type="subcellular location">
    <subcellularLocation>
        <location evidence="1">Cell membrane</location>
        <topology evidence="1">Multi-pass membrane protein</topology>
    </subcellularLocation>
</comment>
<dbReference type="GO" id="GO:0005216">
    <property type="term" value="F:monoatomic ion channel activity"/>
    <property type="evidence" value="ECO:0007669"/>
    <property type="project" value="InterPro"/>
</dbReference>
<feature type="transmembrane region" description="Helical" evidence="13">
    <location>
        <begin position="587"/>
        <end position="607"/>
    </location>
</feature>
<dbReference type="GO" id="GO:0098703">
    <property type="term" value="P:calcium ion import across plasma membrane"/>
    <property type="evidence" value="ECO:0007669"/>
    <property type="project" value="TreeGrafter"/>
</dbReference>
<feature type="repeat" description="ANK" evidence="12">
    <location>
        <begin position="274"/>
        <end position="306"/>
    </location>
</feature>
<keyword evidence="3" id="KW-1003">Cell membrane</keyword>
<proteinExistence type="predicted"/>
<dbReference type="SUPFAM" id="SSF48403">
    <property type="entry name" value="Ankyrin repeat"/>
    <property type="match status" value="1"/>
</dbReference>
<evidence type="ECO:0000256" key="12">
    <source>
        <dbReference type="PROSITE-ProRule" id="PRU00023"/>
    </source>
</evidence>
<sequence>MEAVEDADEVGDGVPHRYKGTFPHLENPTEKMQFMARRLQLWYFVFRPKTHDPSGNAFKVFRELYSAKLAVVDDTSSGVLRKWFRIYLKSQRAKFEPSTNKFIEATEDLGDTACPAEAVWRFISVETMQRVLEPLHKDSSDSDIYQYLNSLPSLWLALAWRDAAELTLLPPKDSLFHIVVRMCANVSSQTLSLFYSRGVSVHHQGAHGRVILHAAAEAGHLQTFQKLMIDGADMHAVDEDGATPLHVAAIRGHICVVQYLVEMVHMPVEATTSRGRTALHLAAENGHISLVKYLLAQGSNINAVTTTHRTALHCAVAGHHIPIVKLLLEHDAAIQPNASGNTMLHDAAKANMAELLQYLVTLPHLEPYATARNGHGHTPLHVAAASGAIEVYVLLNGNPWRGRHAGLVVDVDGHYALTLLLRSEATALERDTTVLPSYLPRNATMEELPIWNDAIFGQVLHETPQLAWAFLDAYCVPVARFGGSTKYALPKLDEMYGTHLESSLLAKVIDGYDILGSTKRAMAIQLLRHPLVARLLRLKWKSFARRVFYLQFFGSALLLATTTIGISMTDPPNNNATVTSGTFYTTLFIWLDVVFICCGAIVVTYCYEKVVILTRTRIVQLFATTKAAVAKIPVVMSKRRSSWRGRGLARRSVRKLVARHCNATTGPSNRMVAAVICTALVAPATASAGIVTLFVMAGLGSPTNAAHDTFMGFNQAVQWLATLYVVGWEILEFRGSPHRYLLSVWNCFQMLVYSILLILPLNVLPPDTTRLLLAPVVLLLYLNFLEILRMHDWTGPMITMVLKMLGDVRNFLVLYSVFQMGLTCVYFALLQGLPGFTSFPEAFVSTYLVMFGLSNPDVMLYTLGYPQQYVLTVCFMFHFLAIAIVLLNALIATMTKSIEDILDQVTALVRFNHAMTVLRAETSVPVRWRTKLLARLKSKKTKTGGSYFFKTISVNDTPEEDDSCERPDYVKNLEATVERCVHLIDEMRRAQSEMEARLLAESAKTQAAVAMLAAAMPHKSRKLKLVDLEHENTS</sequence>
<feature type="transmembrane region" description="Helical" evidence="13">
    <location>
        <begin position="869"/>
        <end position="891"/>
    </location>
</feature>
<feature type="transmembrane region" description="Helical" evidence="13">
    <location>
        <begin position="771"/>
        <end position="790"/>
    </location>
</feature>
<dbReference type="SMART" id="SM00248">
    <property type="entry name" value="ANK"/>
    <property type="match status" value="6"/>
</dbReference>
<dbReference type="Pfam" id="PF00520">
    <property type="entry name" value="Ion_trans"/>
    <property type="match status" value="1"/>
</dbReference>
<feature type="repeat" description="ANK" evidence="12">
    <location>
        <begin position="375"/>
        <end position="395"/>
    </location>
</feature>
<feature type="transmembrane region" description="Helical" evidence="13">
    <location>
        <begin position="672"/>
        <end position="696"/>
    </location>
</feature>
<dbReference type="InterPro" id="IPR024862">
    <property type="entry name" value="TRPV"/>
</dbReference>
<dbReference type="OrthoDB" id="75473at2759"/>
<feature type="transmembrane region" description="Helical" evidence="13">
    <location>
        <begin position="547"/>
        <end position="567"/>
    </location>
</feature>
<dbReference type="Pfam" id="PF12796">
    <property type="entry name" value="Ank_2"/>
    <property type="match status" value="1"/>
</dbReference>